<comment type="caution">
    <text evidence="7">The sequence shown here is derived from an EMBL/GenBank/DDBJ whole genome shotgun (WGS) entry which is preliminary data.</text>
</comment>
<keyword evidence="4" id="KW-0804">Transcription</keyword>
<evidence type="ECO:0000313" key="8">
    <source>
        <dbReference type="Proteomes" id="UP000825729"/>
    </source>
</evidence>
<protein>
    <recommendedName>
        <fullName evidence="6">TF-B3 domain-containing protein</fullName>
    </recommendedName>
</protein>
<dbReference type="InterPro" id="IPR050655">
    <property type="entry name" value="Plant_B3_domain"/>
</dbReference>
<dbReference type="EMBL" id="JAINDJ010000008">
    <property type="protein sequence ID" value="KAG9440781.1"/>
    <property type="molecule type" value="Genomic_DNA"/>
</dbReference>
<dbReference type="GO" id="GO:0005634">
    <property type="term" value="C:nucleus"/>
    <property type="evidence" value="ECO:0007669"/>
    <property type="project" value="UniProtKB-SubCell"/>
</dbReference>
<dbReference type="SMART" id="SM01019">
    <property type="entry name" value="B3"/>
    <property type="match status" value="2"/>
</dbReference>
<organism evidence="7 8">
    <name type="scientific">Aristolochia fimbriata</name>
    <name type="common">White veined hardy Dutchman's pipe vine</name>
    <dbReference type="NCBI Taxonomy" id="158543"/>
    <lineage>
        <taxon>Eukaryota</taxon>
        <taxon>Viridiplantae</taxon>
        <taxon>Streptophyta</taxon>
        <taxon>Embryophyta</taxon>
        <taxon>Tracheophyta</taxon>
        <taxon>Spermatophyta</taxon>
        <taxon>Magnoliopsida</taxon>
        <taxon>Magnoliidae</taxon>
        <taxon>Piperales</taxon>
        <taxon>Aristolochiaceae</taxon>
        <taxon>Aristolochia</taxon>
    </lineage>
</organism>
<evidence type="ECO:0000256" key="3">
    <source>
        <dbReference type="ARBA" id="ARBA00023125"/>
    </source>
</evidence>
<dbReference type="PANTHER" id="PTHR31920">
    <property type="entry name" value="B3 DOMAIN-CONTAINING"/>
    <property type="match status" value="1"/>
</dbReference>
<dbReference type="SUPFAM" id="SSF101936">
    <property type="entry name" value="DNA-binding pseudobarrel domain"/>
    <property type="match status" value="2"/>
</dbReference>
<evidence type="ECO:0000256" key="2">
    <source>
        <dbReference type="ARBA" id="ARBA00023015"/>
    </source>
</evidence>
<evidence type="ECO:0000256" key="4">
    <source>
        <dbReference type="ARBA" id="ARBA00023163"/>
    </source>
</evidence>
<reference evidence="7 8" key="1">
    <citation type="submission" date="2021-07" db="EMBL/GenBank/DDBJ databases">
        <title>The Aristolochia fimbriata genome: insights into angiosperm evolution, floral development and chemical biosynthesis.</title>
        <authorList>
            <person name="Jiao Y."/>
        </authorList>
    </citation>
    <scope>NUCLEOTIDE SEQUENCE [LARGE SCALE GENOMIC DNA]</scope>
    <source>
        <strain evidence="7">IBCAS-2021</strain>
        <tissue evidence="7">Leaf</tissue>
    </source>
</reference>
<evidence type="ECO:0000256" key="5">
    <source>
        <dbReference type="ARBA" id="ARBA00023242"/>
    </source>
</evidence>
<evidence type="ECO:0000256" key="1">
    <source>
        <dbReference type="ARBA" id="ARBA00004123"/>
    </source>
</evidence>
<dbReference type="Pfam" id="PF02362">
    <property type="entry name" value="B3"/>
    <property type="match status" value="2"/>
</dbReference>
<dbReference type="PROSITE" id="PS50863">
    <property type="entry name" value="B3"/>
    <property type="match status" value="2"/>
</dbReference>
<gene>
    <name evidence="7" type="ORF">H6P81_020946</name>
</gene>
<dbReference type="Proteomes" id="UP000825729">
    <property type="component" value="Unassembled WGS sequence"/>
</dbReference>
<keyword evidence="5" id="KW-0539">Nucleus</keyword>
<feature type="domain" description="TF-B3" evidence="6">
    <location>
        <begin position="170"/>
        <end position="272"/>
    </location>
</feature>
<proteinExistence type="predicted"/>
<comment type="subcellular location">
    <subcellularLocation>
        <location evidence="1">Nucleus</location>
    </subcellularLocation>
</comment>
<dbReference type="InterPro" id="IPR003340">
    <property type="entry name" value="B3_DNA-bd"/>
</dbReference>
<accession>A0AAV7DX18</accession>
<evidence type="ECO:0000313" key="7">
    <source>
        <dbReference type="EMBL" id="KAG9440781.1"/>
    </source>
</evidence>
<feature type="domain" description="TF-B3" evidence="6">
    <location>
        <begin position="11"/>
        <end position="104"/>
    </location>
</feature>
<name>A0AAV7DX18_ARIFI</name>
<dbReference type="AlphaFoldDB" id="A0AAV7DX18"/>
<evidence type="ECO:0000259" key="6">
    <source>
        <dbReference type="PROSITE" id="PS50863"/>
    </source>
</evidence>
<keyword evidence="2" id="KW-0805">Transcription regulation</keyword>
<dbReference type="Gene3D" id="2.40.330.10">
    <property type="entry name" value="DNA-binding pseudobarrel domain"/>
    <property type="match status" value="2"/>
</dbReference>
<dbReference type="PANTHER" id="PTHR31920:SF135">
    <property type="entry name" value="B3 DOMAIN-CONTAINING PROTEIN OS03G0621600-RELATED"/>
    <property type="match status" value="1"/>
</dbReference>
<keyword evidence="8" id="KW-1185">Reference proteome</keyword>
<dbReference type="GO" id="GO:0003677">
    <property type="term" value="F:DNA binding"/>
    <property type="evidence" value="ECO:0007669"/>
    <property type="project" value="UniProtKB-KW"/>
</dbReference>
<dbReference type="CDD" id="cd10017">
    <property type="entry name" value="B3_DNA"/>
    <property type="match status" value="2"/>
</dbReference>
<dbReference type="InterPro" id="IPR015300">
    <property type="entry name" value="DNA-bd_pseudobarrel_sf"/>
</dbReference>
<keyword evidence="3" id="KW-0238">DNA-binding</keyword>
<sequence>MSRKRKAEQSPSFFKVLVGHQYEEKVKIPHDFVQYFNGQLPRELVIRVYNRRFWQVEVKQRDGAFFFENGWKAFITDNLLELGDFLVFKFSSNSVLDVLIFDKTACEKELPTKVKTEPPEPESHHKRDRVSVGHCNVCNCRYRAKFSVKIAGAGKSSIGLEFDGTSCAFKIKKPHFFAKYKQGYVVFPVTFWRETGLLHKELSLVYLHDPKGRSWEVDLHRWNDYRCHLGAKWKVFVAENNLRVEDRCAFELMNAGDHGCKTEFMVHIFRQGEMSCPCSSCA</sequence>